<protein>
    <recommendedName>
        <fullName evidence="1">RNase III domain-containing protein</fullName>
    </recommendedName>
</protein>
<feature type="domain" description="RNase III" evidence="1">
    <location>
        <begin position="185"/>
        <end position="233"/>
    </location>
</feature>
<dbReference type="PROSITE" id="PS50142">
    <property type="entry name" value="RNASE_3_2"/>
    <property type="match status" value="1"/>
</dbReference>
<name>A0A8T2QI88_CERRI</name>
<dbReference type="SUPFAM" id="SSF69065">
    <property type="entry name" value="RNase III domain-like"/>
    <property type="match status" value="1"/>
</dbReference>
<accession>A0A8T2QI88</accession>
<dbReference type="Gene3D" id="1.10.1520.10">
    <property type="entry name" value="Ribonuclease III domain"/>
    <property type="match status" value="1"/>
</dbReference>
<sequence>MDPLDSRDNSMTVSLFFCQHTILSLSLSLSLALSLSLSLSLSLTHTHNSNVTPMKAAGKRLTVNLQAVLFRDVQQCFLFSTNTAEIAEDYPRQKSKAKRRSNLLTLLRKPNQKLARELTQSPQLSVKTLPLLSSCLPLSAFSPEDFAWMKDNLLSIKRCLLYAPSVMEAMDSTEPEDPLHHHESLLYLAFQHKGTCRHEQARHIRLGHSRLSFLGQYIVELALVEYFLMRYPRDVTACIRERIFGLTRRSMLPRWIESAGLHDVVFASNNNVKEFDGRTKLKIVRQLSPLIFIVFM</sequence>
<dbReference type="OrthoDB" id="1897625at2759"/>
<dbReference type="AlphaFoldDB" id="A0A8T2QI88"/>
<organism evidence="2 3">
    <name type="scientific">Ceratopteris richardii</name>
    <name type="common">Triangle waterfern</name>
    <dbReference type="NCBI Taxonomy" id="49495"/>
    <lineage>
        <taxon>Eukaryota</taxon>
        <taxon>Viridiplantae</taxon>
        <taxon>Streptophyta</taxon>
        <taxon>Embryophyta</taxon>
        <taxon>Tracheophyta</taxon>
        <taxon>Polypodiopsida</taxon>
        <taxon>Polypodiidae</taxon>
        <taxon>Polypodiales</taxon>
        <taxon>Pteridineae</taxon>
        <taxon>Pteridaceae</taxon>
        <taxon>Parkerioideae</taxon>
        <taxon>Ceratopteris</taxon>
    </lineage>
</organism>
<evidence type="ECO:0000259" key="1">
    <source>
        <dbReference type="PROSITE" id="PS50142"/>
    </source>
</evidence>
<dbReference type="EMBL" id="CM035439">
    <property type="protein sequence ID" value="KAH7283476.1"/>
    <property type="molecule type" value="Genomic_DNA"/>
</dbReference>
<evidence type="ECO:0000313" key="3">
    <source>
        <dbReference type="Proteomes" id="UP000825935"/>
    </source>
</evidence>
<keyword evidence="3" id="KW-1185">Reference proteome</keyword>
<dbReference type="GO" id="GO:0006396">
    <property type="term" value="P:RNA processing"/>
    <property type="evidence" value="ECO:0007669"/>
    <property type="project" value="InterPro"/>
</dbReference>
<reference evidence="2" key="1">
    <citation type="submission" date="2021-08" db="EMBL/GenBank/DDBJ databases">
        <title>WGS assembly of Ceratopteris richardii.</title>
        <authorList>
            <person name="Marchant D.B."/>
            <person name="Chen G."/>
            <person name="Jenkins J."/>
            <person name="Shu S."/>
            <person name="Leebens-Mack J."/>
            <person name="Grimwood J."/>
            <person name="Schmutz J."/>
            <person name="Soltis P."/>
            <person name="Soltis D."/>
            <person name="Chen Z.-H."/>
        </authorList>
    </citation>
    <scope>NUCLEOTIDE SEQUENCE</scope>
    <source>
        <strain evidence="2">Whitten #5841</strain>
        <tissue evidence="2">Leaf</tissue>
    </source>
</reference>
<dbReference type="InterPro" id="IPR036389">
    <property type="entry name" value="RNase_III_sf"/>
</dbReference>
<dbReference type="GO" id="GO:0004525">
    <property type="term" value="F:ribonuclease III activity"/>
    <property type="evidence" value="ECO:0007669"/>
    <property type="project" value="InterPro"/>
</dbReference>
<dbReference type="InterPro" id="IPR000999">
    <property type="entry name" value="RNase_III_dom"/>
</dbReference>
<dbReference type="Proteomes" id="UP000825935">
    <property type="component" value="Chromosome 34"/>
</dbReference>
<evidence type="ECO:0000313" key="2">
    <source>
        <dbReference type="EMBL" id="KAH7283476.1"/>
    </source>
</evidence>
<gene>
    <name evidence="2" type="ORF">KP509_34G009200</name>
</gene>
<comment type="caution">
    <text evidence="2">The sequence shown here is derived from an EMBL/GenBank/DDBJ whole genome shotgun (WGS) entry which is preliminary data.</text>
</comment>
<proteinExistence type="predicted"/>